<keyword evidence="3" id="KW-1185">Reference proteome</keyword>
<dbReference type="EMBL" id="MASJ01000001">
    <property type="protein sequence ID" value="OCS88627.1"/>
    <property type="molecule type" value="Genomic_DNA"/>
</dbReference>
<gene>
    <name evidence="2" type="ORF">A6M13_01935</name>
</gene>
<dbReference type="InterPro" id="IPR046866">
    <property type="entry name" value="FapA_N"/>
</dbReference>
<dbReference type="Pfam" id="PF03961">
    <property type="entry name" value="FapA"/>
    <property type="match status" value="1"/>
</dbReference>
<reference evidence="2 3" key="1">
    <citation type="submission" date="2016-07" db="EMBL/GenBank/DDBJ databases">
        <title>Caryophanon tenue genome sequencing.</title>
        <authorList>
            <person name="Verma A."/>
            <person name="Pal Y."/>
            <person name="Krishnamurthi S."/>
        </authorList>
    </citation>
    <scope>NUCLEOTIDE SEQUENCE [LARGE SCALE GENOMIC DNA]</scope>
    <source>
        <strain evidence="2 3">DSM 14152</strain>
    </source>
</reference>
<dbReference type="AlphaFoldDB" id="A0A1C0YN78"/>
<evidence type="ECO:0000259" key="1">
    <source>
        <dbReference type="Pfam" id="PF20250"/>
    </source>
</evidence>
<evidence type="ECO:0000313" key="3">
    <source>
        <dbReference type="Proteomes" id="UP000093199"/>
    </source>
</evidence>
<dbReference type="PANTHER" id="PTHR38032">
    <property type="entry name" value="POLYMERASE-RELATED"/>
    <property type="match status" value="1"/>
</dbReference>
<dbReference type="STRING" id="33978.A6M13_01935"/>
<protein>
    <recommendedName>
        <fullName evidence="1">Flagellar Assembly Protein A N-terminal region domain-containing protein</fullName>
    </recommendedName>
</protein>
<name>A0A1C0YN78_9BACL</name>
<evidence type="ECO:0000313" key="2">
    <source>
        <dbReference type="EMBL" id="OCS88627.1"/>
    </source>
</evidence>
<comment type="caution">
    <text evidence="2">The sequence shown here is derived from an EMBL/GenBank/DDBJ whole genome shotgun (WGS) entry which is preliminary data.</text>
</comment>
<sequence length="517" mass="57556">MSIYRNEYLELSKQQQVVYVTTFQSGFDLKNFDVIMRQYPRIKLTNFTALKQALATPTAAPVEIGVWQPAFSIDVSRDKMTATITLYEIATQFTAIHVQDELQRQGIVFGVQQLDYMNVPLGKAHLIAIGQQPVRGQDAIVTYLEIPERKPVIREDGRADYYEMNFIYEIKQGAWLGEKTFPQPGIDGQNIYGTVLAAPPGVDVPLLYDRKSAYEVEEDGKIILRSRIDGAVERTHGIVGVSKHLMIKGDVGLSTGNIDFDGSVTVSGTVSPGFSVIATGDISIESLEGASGAAKIISHEGDIYIRGGIFGLSQTEIYAGNNVYVKHINDAKVTAENELHIGFYALGSDLQGHSVFVNTVKGKIIGGTTCAKSSIEVAILGNSHERKTEVRIDAVNKELLMHDIQKKATELKMIQDQIEEIETQLTRLRPLESRLNQKQLVAFEELKLALRTQTERALHLDRQLKIEMSELRYAGNEEIHVVKDVFPGTILMIGEKRKCISKRTNGRFKIDMGELNV</sequence>
<dbReference type="Proteomes" id="UP000093199">
    <property type="component" value="Unassembled WGS sequence"/>
</dbReference>
<organism evidence="2 3">
    <name type="scientific">Caryophanon tenue</name>
    <dbReference type="NCBI Taxonomy" id="33978"/>
    <lineage>
        <taxon>Bacteria</taxon>
        <taxon>Bacillati</taxon>
        <taxon>Bacillota</taxon>
        <taxon>Bacilli</taxon>
        <taxon>Bacillales</taxon>
        <taxon>Caryophanaceae</taxon>
        <taxon>Caryophanon</taxon>
    </lineage>
</organism>
<proteinExistence type="predicted"/>
<feature type="domain" description="Flagellar Assembly Protein A N-terminal region" evidence="1">
    <location>
        <begin position="71"/>
        <end position="233"/>
    </location>
</feature>
<dbReference type="Pfam" id="PF20250">
    <property type="entry name" value="FapA_N"/>
    <property type="match status" value="1"/>
</dbReference>
<dbReference type="RefSeq" id="WP_066542421.1">
    <property type="nucleotide sequence ID" value="NZ_MASJ01000001.1"/>
</dbReference>
<dbReference type="InterPro" id="IPR046865">
    <property type="entry name" value="FapA_b_solenoid"/>
</dbReference>
<dbReference type="InterPro" id="IPR005646">
    <property type="entry name" value="FapA"/>
</dbReference>
<dbReference type="PANTHER" id="PTHR38032:SF1">
    <property type="entry name" value="RNA-BINDING PROTEIN KHPB N-TERMINAL DOMAIN-CONTAINING PROTEIN"/>
    <property type="match status" value="1"/>
</dbReference>
<accession>A0A1C0YN78</accession>
<dbReference type="OrthoDB" id="1279at2"/>